<feature type="transmembrane region" description="Helical" evidence="2">
    <location>
        <begin position="98"/>
        <end position="130"/>
    </location>
</feature>
<sequence length="419" mass="45990">MEYVVVAAVAVILILLVHASFGERLMWRVLPVLVLAFVARLVVHALMLRGGVLEYGGDNFAYELRAMEIVAYWRAEGFRFVTAEEIPSLHSAAGPCHIFALVVYLCGGPAPLACAAVVALIACGLCVVMYKFARLVGADEKSAFRLLVFVAFLPTLLVHTSDTFKDGFNAFLVLICLWLAASNARRFDLRKVLALGPLLWALWYVRPYMVFMCALPLVLGVVKPKRALSLRMVLISLAVLTFAGVHLDDALNTGPLATMQSELERGQSDNVRLSNADGESGVMFDDGGNVWNQLGPKILYTLLSPFPWTAGSMTLQLGKIEVLLLYFVFYCAVRGARRLWRHDRAMLLLLLLFIVPSTVAYATTMANIGLIFRQRIPIVLVVSLLAAVAWSRPDRRGAESPVSPAEERTGPESPVPGRG</sequence>
<reference evidence="3 4" key="1">
    <citation type="journal article" date="2019" name="Int. J. Syst. Evol. Microbiol.">
        <title>The Global Catalogue of Microorganisms (GCM) 10K type strain sequencing project: providing services to taxonomists for standard genome sequencing and annotation.</title>
        <authorList>
            <consortium name="The Broad Institute Genomics Platform"/>
            <consortium name="The Broad Institute Genome Sequencing Center for Infectious Disease"/>
            <person name="Wu L."/>
            <person name="Ma J."/>
        </authorList>
    </citation>
    <scope>NUCLEOTIDE SEQUENCE [LARGE SCALE GENOMIC DNA]</scope>
    <source>
        <strain evidence="3 4">JCM 6242</strain>
    </source>
</reference>
<protein>
    <recommendedName>
        <fullName evidence="5">Glycosyltransferase RgtA/B/C/D-like domain-containing protein</fullName>
    </recommendedName>
</protein>
<feature type="transmembrane region" description="Helical" evidence="2">
    <location>
        <begin position="204"/>
        <end position="222"/>
    </location>
</feature>
<proteinExistence type="predicted"/>
<gene>
    <name evidence="3" type="ORF">GCM10010517_60040</name>
</gene>
<evidence type="ECO:0000256" key="1">
    <source>
        <dbReference type="SAM" id="MobiDB-lite"/>
    </source>
</evidence>
<name>A0ABN3W6P1_9ACTN</name>
<keyword evidence="2" id="KW-0472">Membrane</keyword>
<dbReference type="RefSeq" id="WP_344978593.1">
    <property type="nucleotide sequence ID" value="NZ_BAAAVI010000055.1"/>
</dbReference>
<feature type="transmembrane region" description="Helical" evidence="2">
    <location>
        <begin position="313"/>
        <end position="333"/>
    </location>
</feature>
<dbReference type="EMBL" id="BAAAVI010000055">
    <property type="protein sequence ID" value="GAA2895326.1"/>
    <property type="molecule type" value="Genomic_DNA"/>
</dbReference>
<feature type="region of interest" description="Disordered" evidence="1">
    <location>
        <begin position="393"/>
        <end position="419"/>
    </location>
</feature>
<keyword evidence="4" id="KW-1185">Reference proteome</keyword>
<organism evidence="3 4">
    <name type="scientific">Streptosporangium fragile</name>
    <dbReference type="NCBI Taxonomy" id="46186"/>
    <lineage>
        <taxon>Bacteria</taxon>
        <taxon>Bacillati</taxon>
        <taxon>Actinomycetota</taxon>
        <taxon>Actinomycetes</taxon>
        <taxon>Streptosporangiales</taxon>
        <taxon>Streptosporangiaceae</taxon>
        <taxon>Streptosporangium</taxon>
    </lineage>
</organism>
<feature type="transmembrane region" description="Helical" evidence="2">
    <location>
        <begin position="229"/>
        <end position="247"/>
    </location>
</feature>
<accession>A0ABN3W6P1</accession>
<evidence type="ECO:0008006" key="5">
    <source>
        <dbReference type="Google" id="ProtNLM"/>
    </source>
</evidence>
<evidence type="ECO:0000256" key="2">
    <source>
        <dbReference type="SAM" id="Phobius"/>
    </source>
</evidence>
<evidence type="ECO:0000313" key="4">
    <source>
        <dbReference type="Proteomes" id="UP001500831"/>
    </source>
</evidence>
<evidence type="ECO:0000313" key="3">
    <source>
        <dbReference type="EMBL" id="GAA2895326.1"/>
    </source>
</evidence>
<dbReference type="Proteomes" id="UP001500831">
    <property type="component" value="Unassembled WGS sequence"/>
</dbReference>
<comment type="caution">
    <text evidence="3">The sequence shown here is derived from an EMBL/GenBank/DDBJ whole genome shotgun (WGS) entry which is preliminary data.</text>
</comment>
<keyword evidence="2" id="KW-0812">Transmembrane</keyword>
<feature type="transmembrane region" description="Helical" evidence="2">
    <location>
        <begin position="345"/>
        <end position="364"/>
    </location>
</feature>
<feature type="transmembrane region" description="Helical" evidence="2">
    <location>
        <begin position="142"/>
        <end position="160"/>
    </location>
</feature>
<feature type="transmembrane region" description="Helical" evidence="2">
    <location>
        <begin position="29"/>
        <end position="48"/>
    </location>
</feature>
<keyword evidence="2" id="KW-1133">Transmembrane helix</keyword>